<dbReference type="STRING" id="42156.A0A3P6TG84"/>
<evidence type="ECO:0000256" key="10">
    <source>
        <dbReference type="ARBA" id="ARBA00053833"/>
    </source>
</evidence>
<feature type="binding site" evidence="12">
    <location>
        <position position="421"/>
    </location>
    <ligand>
        <name>Mg(2+)</name>
        <dbReference type="ChEBI" id="CHEBI:18420"/>
    </ligand>
</feature>
<comment type="pathway">
    <text evidence="1 12">Carbohydrate metabolism; tricarboxylic acid cycle; succinate from succinyl-CoA (ligase route): step 1/1.</text>
</comment>
<evidence type="ECO:0000256" key="4">
    <source>
        <dbReference type="ARBA" id="ARBA00022723"/>
    </source>
</evidence>
<keyword evidence="6 12" id="KW-0067">ATP-binding</keyword>
<comment type="subcellular location">
    <subcellularLocation>
        <location evidence="12">Mitochondrion</location>
    </subcellularLocation>
</comment>
<dbReference type="EMBL" id="UYRX01000583">
    <property type="protein sequence ID" value="VDK84167.1"/>
    <property type="molecule type" value="Genomic_DNA"/>
</dbReference>
<feature type="binding site" evidence="12">
    <location>
        <position position="486"/>
    </location>
    <ligand>
        <name>substrate</name>
        <note>ligand shared with subunit alpha</note>
    </ligand>
</feature>
<dbReference type="SUPFAM" id="SSF56059">
    <property type="entry name" value="Glutathione synthetase ATP-binding domain-like"/>
    <property type="match status" value="1"/>
</dbReference>
<reference evidence="16 17" key="1">
    <citation type="submission" date="2018-08" db="EMBL/GenBank/DDBJ databases">
        <authorList>
            <person name="Laetsch R D."/>
            <person name="Stevens L."/>
            <person name="Kumar S."/>
            <person name="Blaxter L. M."/>
        </authorList>
    </citation>
    <scope>NUCLEOTIDE SEQUENCE [LARGE SCALE GENOMIC DNA]</scope>
</reference>
<keyword evidence="7 12" id="KW-0460">Magnesium</keyword>
<dbReference type="InterPro" id="IPR005811">
    <property type="entry name" value="SUCC_ACL_C"/>
</dbReference>
<evidence type="ECO:0000256" key="12">
    <source>
        <dbReference type="HAMAP-Rule" id="MF_03219"/>
    </source>
</evidence>
<evidence type="ECO:0000256" key="9">
    <source>
        <dbReference type="ARBA" id="ARBA00052879"/>
    </source>
</evidence>
<comment type="catalytic activity">
    <reaction evidence="9">
        <text>GTP + succinate + CoA = succinyl-CoA + GDP + phosphate</text>
        <dbReference type="Rhea" id="RHEA:22120"/>
        <dbReference type="ChEBI" id="CHEBI:30031"/>
        <dbReference type="ChEBI" id="CHEBI:37565"/>
        <dbReference type="ChEBI" id="CHEBI:43474"/>
        <dbReference type="ChEBI" id="CHEBI:57287"/>
        <dbReference type="ChEBI" id="CHEBI:57292"/>
        <dbReference type="ChEBI" id="CHEBI:58189"/>
        <dbReference type="EC" id="6.2.1.4"/>
    </reaction>
</comment>
<keyword evidence="2 12" id="KW-0816">Tricarboxylic acid cycle</keyword>
<dbReference type="InterPro" id="IPR013650">
    <property type="entry name" value="ATP-grasp_succ-CoA_synth-type"/>
</dbReference>
<keyword evidence="5 12" id="KW-0547">Nucleotide-binding</keyword>
<evidence type="ECO:0000313" key="16">
    <source>
        <dbReference type="EMBL" id="VDK84167.1"/>
    </source>
</evidence>
<protein>
    <recommendedName>
        <fullName evidence="12">Succinate--CoA ligase [ADP-forming] subunit beta, mitochondrial</fullName>
        <ecNumber evidence="12">6.2.1.5</ecNumber>
    </recommendedName>
    <alternativeName>
        <fullName evidence="12">Succinyl-CoA synthetase beta chain</fullName>
        <shortName evidence="12">SCS-beta</shortName>
    </alternativeName>
</protein>
<dbReference type="Gene3D" id="3.40.50.261">
    <property type="entry name" value="Succinyl-CoA synthetase domains"/>
    <property type="match status" value="1"/>
</dbReference>
<dbReference type="InterPro" id="IPR013815">
    <property type="entry name" value="ATP_grasp_subdomain_1"/>
</dbReference>
<comment type="function">
    <text evidence="12">Succinyl-CoA synthetase functions in the citric acid cycle (TCA), coupling the hydrolysis of succinyl-CoA to the synthesis of ATP and thus represents the only step of substrate-level phosphorylation in the TCA. The beta subunit provides nucleotide specificity of the enzyme and binds the substrate succinate, while the binding sites for coenzyme A and phosphate are found in the alpha subunit.</text>
</comment>
<dbReference type="Pfam" id="PF00549">
    <property type="entry name" value="Ligase_CoA"/>
    <property type="match status" value="1"/>
</dbReference>
<dbReference type="Gene3D" id="3.30.470.20">
    <property type="entry name" value="ATP-grasp fold, B domain"/>
    <property type="match status" value="1"/>
</dbReference>
<dbReference type="GO" id="GO:0006099">
    <property type="term" value="P:tricarboxylic acid cycle"/>
    <property type="evidence" value="ECO:0007669"/>
    <property type="project" value="UniProtKB-UniRule"/>
</dbReference>
<evidence type="ECO:0000259" key="15">
    <source>
        <dbReference type="PROSITE" id="PS50975"/>
    </source>
</evidence>
<dbReference type="InterPro" id="IPR017866">
    <property type="entry name" value="Succ-CoA_synthase_bsu_CS"/>
</dbReference>
<dbReference type="GO" id="GO:0004775">
    <property type="term" value="F:succinate-CoA ligase (ADP-forming) activity"/>
    <property type="evidence" value="ECO:0007669"/>
    <property type="project" value="UniProtKB-UniRule"/>
</dbReference>
<keyword evidence="4 12" id="KW-0479">Metal-binding</keyword>
<dbReference type="OrthoDB" id="1552at2759"/>
<dbReference type="OMA" id="DIGCMIN"/>
<dbReference type="SUPFAM" id="SSF52210">
    <property type="entry name" value="Succinyl-CoA synthetase domains"/>
    <property type="match status" value="1"/>
</dbReference>
<evidence type="ECO:0000256" key="1">
    <source>
        <dbReference type="ARBA" id="ARBA00005064"/>
    </source>
</evidence>
<dbReference type="EC" id="6.2.1.5" evidence="12"/>
<evidence type="ECO:0000313" key="17">
    <source>
        <dbReference type="Proteomes" id="UP000277928"/>
    </source>
</evidence>
<dbReference type="GO" id="GO:0005739">
    <property type="term" value="C:mitochondrion"/>
    <property type="evidence" value="ECO:0007669"/>
    <property type="project" value="UniProtKB-SubCell"/>
</dbReference>
<dbReference type="FunFam" id="3.40.50.261:FF:000001">
    <property type="entry name" value="Succinate--CoA ligase [ADP-forming] subunit beta"/>
    <property type="match status" value="1"/>
</dbReference>
<keyword evidence="12" id="KW-0496">Mitochondrion</keyword>
<evidence type="ECO:0000256" key="7">
    <source>
        <dbReference type="ARBA" id="ARBA00022842"/>
    </source>
</evidence>
<dbReference type="GO" id="GO:0006104">
    <property type="term" value="P:succinyl-CoA metabolic process"/>
    <property type="evidence" value="ECO:0007669"/>
    <property type="project" value="TreeGrafter"/>
</dbReference>
<feature type="compositionally biased region" description="Acidic residues" evidence="14">
    <location>
        <begin position="102"/>
        <end position="123"/>
    </location>
</feature>
<dbReference type="GO" id="GO:0042709">
    <property type="term" value="C:succinate-CoA ligase complex"/>
    <property type="evidence" value="ECO:0007669"/>
    <property type="project" value="TreeGrafter"/>
</dbReference>
<dbReference type="InterPro" id="IPR011761">
    <property type="entry name" value="ATP-grasp"/>
</dbReference>
<dbReference type="PROSITE" id="PS50975">
    <property type="entry name" value="ATP_GRASP"/>
    <property type="match status" value="1"/>
</dbReference>
<dbReference type="GO" id="GO:0004776">
    <property type="term" value="F:succinate-CoA ligase (GDP-forming) activity"/>
    <property type="evidence" value="ECO:0007669"/>
    <property type="project" value="UniProtKB-EC"/>
</dbReference>
<feature type="binding site" evidence="12">
    <location>
        <begin position="268"/>
        <end position="270"/>
    </location>
    <ligand>
        <name>ATP</name>
        <dbReference type="ChEBI" id="CHEBI:30616"/>
    </ligand>
</feature>
<evidence type="ECO:0000256" key="14">
    <source>
        <dbReference type="SAM" id="MobiDB-lite"/>
    </source>
</evidence>
<dbReference type="InterPro" id="IPR016102">
    <property type="entry name" value="Succinyl-CoA_synth-like"/>
</dbReference>
<dbReference type="NCBIfam" id="TIGR01016">
    <property type="entry name" value="sucCoAbeta"/>
    <property type="match status" value="1"/>
</dbReference>
<comment type="cofactor">
    <cofactor evidence="12">
        <name>Mg(2+)</name>
        <dbReference type="ChEBI" id="CHEBI:18420"/>
    </cofactor>
    <text evidence="12">Binds 1 Mg(2+) ion per subunit.</text>
</comment>
<evidence type="ECO:0000256" key="8">
    <source>
        <dbReference type="ARBA" id="ARBA00022946"/>
    </source>
</evidence>
<feature type="binding site" evidence="12">
    <location>
        <begin position="544"/>
        <end position="546"/>
    </location>
    <ligand>
        <name>substrate</name>
        <note>ligand shared with subunit alpha</note>
    </ligand>
</feature>
<evidence type="ECO:0000256" key="6">
    <source>
        <dbReference type="ARBA" id="ARBA00022840"/>
    </source>
</evidence>
<keyword evidence="8" id="KW-0809">Transit peptide</keyword>
<dbReference type="FunFam" id="3.30.1490.20:FF:000004">
    <property type="entry name" value="Succinate--CoA ligase [ADP-forming] subunit beta, mitochondrial"/>
    <property type="match status" value="1"/>
</dbReference>
<dbReference type="Proteomes" id="UP000277928">
    <property type="component" value="Unassembled WGS sequence"/>
</dbReference>
<name>A0A3P6TG84_LITSI</name>
<dbReference type="PROSITE" id="PS01217">
    <property type="entry name" value="SUCCINYL_COA_LIG_3"/>
    <property type="match status" value="1"/>
</dbReference>
<dbReference type="Pfam" id="PF08442">
    <property type="entry name" value="ATP-grasp_2"/>
    <property type="match status" value="1"/>
</dbReference>
<sequence length="627" mass="69059">MIRAEKQVQLFDELMERTRSKHKIIHELRKQQASMERSKDRKLTRSKVVDLAATSEEPFKITVAKVEICDAIDEYGRNIARIQVPRSVLYENAIEIKKIDEKDDDNGDDGDDDDDGNNDDNGDNCDKDSDKGQNDVLQQHEIIHRLNKTLQLLGLGNVLHCAGPKVAYCKHGFANELFGRTSAAGGYTEGGWELSELLYCGTTNWILAVLPTVRKLSLKEHQGISLLKQADIPVAPFTVSRNADELYEEARKIGGKDLVVKAQVLTGGRGKGYFDSGLEGGVHLVFSPEEAREKASMMLGSKIFTKQTGAAGKPCDEVMICKRLFTRREFYFSIIMDRHTGGPVAIGSSKGGVNIEEVAAKDPKAIIKCPINIFEGMTDADASSMADRIGFKDDLKAQAADIFRKLYNIFIKYDATLIEINPMVEDINGKIYCLDCKLNVDSNAKHRQTELYAMEDQQQRDGLELRAAKADLNYIRLDGNIGCMVNGAGLAMATMDIIKLHGGDPANFLDVGGSATAEQVSESFRIITADKDKVNAVLVNIFGGIMRCDVIAQGMINTINELQLKIPVVIRLQGTHVEDAKALIAAANLRMISCDDLDQAAKMAVKLSEIVQLARSIPVDVSFELPS</sequence>
<accession>A0A3P6TG84</accession>
<proteinExistence type="inferred from homology"/>
<evidence type="ECO:0000256" key="5">
    <source>
        <dbReference type="ARBA" id="ARBA00022741"/>
    </source>
</evidence>
<dbReference type="UniPathway" id="UPA00223">
    <property type="reaction ID" value="UER00999"/>
</dbReference>
<comment type="catalytic activity">
    <reaction evidence="12">
        <text>succinate + ATP + CoA = succinyl-CoA + ADP + phosphate</text>
        <dbReference type="Rhea" id="RHEA:17661"/>
        <dbReference type="ChEBI" id="CHEBI:30031"/>
        <dbReference type="ChEBI" id="CHEBI:30616"/>
        <dbReference type="ChEBI" id="CHEBI:43474"/>
        <dbReference type="ChEBI" id="CHEBI:57287"/>
        <dbReference type="ChEBI" id="CHEBI:57292"/>
        <dbReference type="ChEBI" id="CHEBI:456216"/>
        <dbReference type="EC" id="6.2.1.5"/>
    </reaction>
</comment>
<evidence type="ECO:0000256" key="11">
    <source>
        <dbReference type="ARBA" id="ARBA00063570"/>
    </source>
</evidence>
<dbReference type="AlphaFoldDB" id="A0A3P6TG84"/>
<evidence type="ECO:0000256" key="13">
    <source>
        <dbReference type="RuleBase" id="RU361258"/>
    </source>
</evidence>
<keyword evidence="17" id="KW-1185">Reference proteome</keyword>
<dbReference type="Gene3D" id="3.30.1490.20">
    <property type="entry name" value="ATP-grasp fold, A domain"/>
    <property type="match status" value="1"/>
</dbReference>
<dbReference type="NCBIfam" id="NF001913">
    <property type="entry name" value="PRK00696.1"/>
    <property type="match status" value="1"/>
</dbReference>
<dbReference type="PANTHER" id="PTHR11815">
    <property type="entry name" value="SUCCINYL-COA SYNTHETASE BETA CHAIN"/>
    <property type="match status" value="1"/>
</dbReference>
<comment type="similarity">
    <text evidence="12 13">Belongs to the succinate/malate CoA ligase beta subunit family.</text>
</comment>
<evidence type="ECO:0000256" key="2">
    <source>
        <dbReference type="ARBA" id="ARBA00022532"/>
    </source>
</evidence>
<evidence type="ECO:0000256" key="3">
    <source>
        <dbReference type="ARBA" id="ARBA00022598"/>
    </source>
</evidence>
<dbReference type="HAMAP" id="MF_00558">
    <property type="entry name" value="Succ_CoA_beta"/>
    <property type="match status" value="1"/>
</dbReference>
<dbReference type="GO" id="GO:0000287">
    <property type="term" value="F:magnesium ion binding"/>
    <property type="evidence" value="ECO:0007669"/>
    <property type="project" value="UniProtKB-UniRule"/>
</dbReference>
<feature type="region of interest" description="Disordered" evidence="14">
    <location>
        <begin position="100"/>
        <end position="132"/>
    </location>
</feature>
<organism evidence="16 17">
    <name type="scientific">Litomosoides sigmodontis</name>
    <name type="common">Filarial nematode worm</name>
    <dbReference type="NCBI Taxonomy" id="42156"/>
    <lineage>
        <taxon>Eukaryota</taxon>
        <taxon>Metazoa</taxon>
        <taxon>Ecdysozoa</taxon>
        <taxon>Nematoda</taxon>
        <taxon>Chromadorea</taxon>
        <taxon>Rhabditida</taxon>
        <taxon>Spirurina</taxon>
        <taxon>Spiruromorpha</taxon>
        <taxon>Filarioidea</taxon>
        <taxon>Onchocercidae</taxon>
        <taxon>Litomosoides</taxon>
    </lineage>
</organism>
<comment type="function">
    <text evidence="10">GTP-specific succinyl-CoA synthetase functions in the citric acid cycle (TCA), coupling the hydrolysis of succinyl-CoA to the synthesis of GTP and thus represents the only step of substrate-level phosphorylation in the TCA. The beta subunit provides nucleotide specificity of the enzyme and binds the substrate succinate, while the binding sites for coenzyme A and phosphate are found in the alpha subunit.</text>
</comment>
<comment type="subunit">
    <text evidence="11">Heterodimer of an alpha and a beta subunit. The beta subunit determines specificity for GTP.</text>
</comment>
<dbReference type="InterPro" id="IPR005809">
    <property type="entry name" value="Succ_CoA_ligase-like_bsu"/>
</dbReference>
<gene>
    <name evidence="16" type="ORF">NLS_LOCUS6533</name>
</gene>
<feature type="binding site" evidence="12">
    <location>
        <position position="435"/>
    </location>
    <ligand>
        <name>Mg(2+)</name>
        <dbReference type="ChEBI" id="CHEBI:18420"/>
    </ligand>
</feature>
<dbReference type="PANTHER" id="PTHR11815:SF1">
    <property type="entry name" value="SUCCINATE--COA LIGASE [ADP-FORMING] SUBUNIT BETA, MITOCHONDRIAL"/>
    <property type="match status" value="1"/>
</dbReference>
<feature type="binding site" evidence="12">
    <location>
        <position position="261"/>
    </location>
    <ligand>
        <name>ATP</name>
        <dbReference type="ChEBI" id="CHEBI:30616"/>
    </ligand>
</feature>
<dbReference type="FunFam" id="3.30.470.20:FF:000002">
    <property type="entry name" value="Succinate--CoA ligase [ADP-forming] subunit beta"/>
    <property type="match status" value="1"/>
</dbReference>
<feature type="binding site" evidence="12">
    <location>
        <position position="329"/>
    </location>
    <ligand>
        <name>ATP</name>
        <dbReference type="ChEBI" id="CHEBI:30616"/>
    </ligand>
</feature>
<feature type="domain" description="ATP-grasp" evidence="15">
    <location>
        <begin position="224"/>
        <end position="270"/>
    </location>
</feature>
<keyword evidence="3 12" id="KW-0436">Ligase</keyword>
<dbReference type="GO" id="GO:0005524">
    <property type="term" value="F:ATP binding"/>
    <property type="evidence" value="ECO:0007669"/>
    <property type="project" value="UniProtKB-UniRule"/>
</dbReference>